<organism evidence="3 4">
    <name type="scientific">Mesonia maritima</name>
    <dbReference type="NCBI Taxonomy" id="1793873"/>
    <lineage>
        <taxon>Bacteria</taxon>
        <taxon>Pseudomonadati</taxon>
        <taxon>Bacteroidota</taxon>
        <taxon>Flavobacteriia</taxon>
        <taxon>Flavobacteriales</taxon>
        <taxon>Flavobacteriaceae</taxon>
        <taxon>Mesonia</taxon>
    </lineage>
</organism>
<comment type="caution">
    <text evidence="3">The sequence shown here is derived from an EMBL/GenBank/DDBJ whole genome shotgun (WGS) entry which is preliminary data.</text>
</comment>
<dbReference type="SUPFAM" id="SSF56529">
    <property type="entry name" value="FAH"/>
    <property type="match status" value="1"/>
</dbReference>
<dbReference type="GO" id="GO:0047437">
    <property type="term" value="F:4-oxalocrotonate decarboxylase activity"/>
    <property type="evidence" value="ECO:0007669"/>
    <property type="project" value="UniProtKB-EC"/>
</dbReference>
<dbReference type="InterPro" id="IPR050772">
    <property type="entry name" value="Hydratase-Decarb/MhpD_sf"/>
</dbReference>
<evidence type="ECO:0000313" key="4">
    <source>
        <dbReference type="Proteomes" id="UP001257659"/>
    </source>
</evidence>
<reference evidence="3 4" key="1">
    <citation type="submission" date="2023-07" db="EMBL/GenBank/DDBJ databases">
        <title>Genomic Encyclopedia of Type Strains, Phase IV (KMG-IV): sequencing the most valuable type-strain genomes for metagenomic binning, comparative biology and taxonomic classification.</title>
        <authorList>
            <person name="Goeker M."/>
        </authorList>
    </citation>
    <scope>NUCLEOTIDE SEQUENCE [LARGE SCALE GENOMIC DNA]</scope>
    <source>
        <strain evidence="3 4">DSM 102814</strain>
    </source>
</reference>
<dbReference type="InterPro" id="IPR011234">
    <property type="entry name" value="Fumarylacetoacetase-like_C"/>
</dbReference>
<proteinExistence type="predicted"/>
<keyword evidence="4" id="KW-1185">Reference proteome</keyword>
<gene>
    <name evidence="3" type="ORF">GGR31_001894</name>
</gene>
<dbReference type="Gene3D" id="3.90.850.10">
    <property type="entry name" value="Fumarylacetoacetase-like, C-terminal domain"/>
    <property type="match status" value="1"/>
</dbReference>
<dbReference type="Proteomes" id="UP001257659">
    <property type="component" value="Unassembled WGS sequence"/>
</dbReference>
<evidence type="ECO:0000259" key="2">
    <source>
        <dbReference type="Pfam" id="PF01557"/>
    </source>
</evidence>
<dbReference type="RefSeq" id="WP_309728408.1">
    <property type="nucleotide sequence ID" value="NZ_JAVDQA010000005.1"/>
</dbReference>
<dbReference type="EMBL" id="JAVDQA010000005">
    <property type="protein sequence ID" value="MDR6301243.1"/>
    <property type="molecule type" value="Genomic_DNA"/>
</dbReference>
<sequence>MTNQEIAEILDQAARQAKPTKQMAEAHKVSLDAAYDIQRISIGKRIDRGEQVTGFKLGFTSRAKMEQMGVHDLIWGILTDEMKINPDEEVDLNRWIHPRAEPEIAFRISKDIEESISLNDIPNYIDKMAPALEIIDSRYENFKFSLEDVVADNCSSTGYVIGDWQDLKTEISDLSIDLNINKEAVQQGKTAAILNNPLQSVVELSRLASKADLVVKKGQVVLAGAATAAVYLDKNQTIEANIEALGSVSFKTK</sequence>
<evidence type="ECO:0000313" key="3">
    <source>
        <dbReference type="EMBL" id="MDR6301243.1"/>
    </source>
</evidence>
<dbReference type="PANTHER" id="PTHR30143">
    <property type="entry name" value="ACID HYDRATASE"/>
    <property type="match status" value="1"/>
</dbReference>
<name>A0ABU1K9H9_9FLAO</name>
<evidence type="ECO:0000256" key="1">
    <source>
        <dbReference type="ARBA" id="ARBA00023239"/>
    </source>
</evidence>
<dbReference type="InterPro" id="IPR036663">
    <property type="entry name" value="Fumarylacetoacetase_C_sf"/>
</dbReference>
<keyword evidence="1 3" id="KW-0456">Lyase</keyword>
<dbReference type="Pfam" id="PF01557">
    <property type="entry name" value="FAA_hydrolase"/>
    <property type="match status" value="1"/>
</dbReference>
<dbReference type="EC" id="4.1.1.77" evidence="3"/>
<dbReference type="PANTHER" id="PTHR30143:SF0">
    <property type="entry name" value="2-KETO-4-PENTENOATE HYDRATASE"/>
    <property type="match status" value="1"/>
</dbReference>
<feature type="domain" description="Fumarylacetoacetase-like C-terminal" evidence="2">
    <location>
        <begin position="84"/>
        <end position="248"/>
    </location>
</feature>
<accession>A0ABU1K9H9</accession>
<protein>
    <submittedName>
        <fullName evidence="3">2-oxo-3-hexenedioate decarboxylase</fullName>
        <ecNumber evidence="3">4.1.1.77</ecNumber>
    </submittedName>
</protein>